<proteinExistence type="predicted"/>
<protein>
    <submittedName>
        <fullName evidence="2">Uncharacterized protein</fullName>
    </submittedName>
</protein>
<gene>
    <name evidence="2" type="ORF">AAEO56_10160</name>
</gene>
<dbReference type="EMBL" id="JBBYHR010000004">
    <property type="protein sequence ID" value="MEL1244625.1"/>
    <property type="molecule type" value="Genomic_DNA"/>
</dbReference>
<feature type="signal peptide" evidence="1">
    <location>
        <begin position="1"/>
        <end position="20"/>
    </location>
</feature>
<keyword evidence="1" id="KW-0732">Signal</keyword>
<comment type="caution">
    <text evidence="2">The sequence shown here is derived from an EMBL/GenBank/DDBJ whole genome shotgun (WGS) entry which is preliminary data.</text>
</comment>
<organism evidence="2 3">
    <name type="scientific">Flavobacterium arundinis</name>
    <dbReference type="NCBI Taxonomy" id="3139143"/>
    <lineage>
        <taxon>Bacteria</taxon>
        <taxon>Pseudomonadati</taxon>
        <taxon>Bacteroidota</taxon>
        <taxon>Flavobacteriia</taxon>
        <taxon>Flavobacteriales</taxon>
        <taxon>Flavobacteriaceae</taxon>
        <taxon>Flavobacterium</taxon>
    </lineage>
</organism>
<dbReference type="Proteomes" id="UP001464555">
    <property type="component" value="Unassembled WGS sequence"/>
</dbReference>
<name>A0ABU9HWS9_9FLAO</name>
<evidence type="ECO:0000313" key="3">
    <source>
        <dbReference type="Proteomes" id="UP001464555"/>
    </source>
</evidence>
<sequence length="172" mass="18731">MKFSKLLVLAAVLMTLGVSAQKKTPAAKPAAKTTSAKPTKAETMDWIASKLQENLAVPRKFISYSNGLFVYSKQMNSGDVCTTTIDLNKVTGLSNEYSDDFFMSGKQLGSAKCGDGSSNQFEYMSIAGPNYNDYSAPFNLTPDQTLVERLKKAFATLVEYNGTSKKTTGEKF</sequence>
<reference evidence="2 3" key="1">
    <citation type="submission" date="2024-04" db="EMBL/GenBank/DDBJ databases">
        <title>Flavobacterium sp. DGU11 16S ribosomal RNA gene Genome sequencing and assembly.</title>
        <authorList>
            <person name="Park S."/>
        </authorList>
    </citation>
    <scope>NUCLEOTIDE SEQUENCE [LARGE SCALE GENOMIC DNA]</scope>
    <source>
        <strain evidence="2 3">DGU11</strain>
    </source>
</reference>
<feature type="chain" id="PRO_5047181930" evidence="1">
    <location>
        <begin position="21"/>
        <end position="172"/>
    </location>
</feature>
<keyword evidence="3" id="KW-1185">Reference proteome</keyword>
<evidence type="ECO:0000313" key="2">
    <source>
        <dbReference type="EMBL" id="MEL1244625.1"/>
    </source>
</evidence>
<evidence type="ECO:0000256" key="1">
    <source>
        <dbReference type="SAM" id="SignalP"/>
    </source>
</evidence>
<accession>A0ABU9HWS9</accession>
<dbReference type="RefSeq" id="WP_341696939.1">
    <property type="nucleotide sequence ID" value="NZ_JBBYHR010000004.1"/>
</dbReference>